<organism evidence="8 9">
    <name type="scientific">Pedobacter hiemivivus</name>
    <dbReference type="NCBI Taxonomy" id="2530454"/>
    <lineage>
        <taxon>Bacteria</taxon>
        <taxon>Pseudomonadati</taxon>
        <taxon>Bacteroidota</taxon>
        <taxon>Sphingobacteriia</taxon>
        <taxon>Sphingobacteriales</taxon>
        <taxon>Sphingobacteriaceae</taxon>
        <taxon>Pedobacter</taxon>
    </lineage>
</organism>
<keyword evidence="3" id="KW-0233">DNA recombination</keyword>
<accession>A0A4R0NEF4</accession>
<dbReference type="Pfam" id="PF07508">
    <property type="entry name" value="Recombinase"/>
    <property type="match status" value="1"/>
</dbReference>
<dbReference type="GO" id="GO:0003677">
    <property type="term" value="F:DNA binding"/>
    <property type="evidence" value="ECO:0007669"/>
    <property type="project" value="UniProtKB-KW"/>
</dbReference>
<dbReference type="InterPro" id="IPR038109">
    <property type="entry name" value="DNA_bind_recomb_sf"/>
</dbReference>
<gene>
    <name evidence="8" type="ORF">EZ444_04285</name>
</gene>
<dbReference type="PANTHER" id="PTHR30461:SF23">
    <property type="entry name" value="DNA RECOMBINASE-RELATED"/>
    <property type="match status" value="1"/>
</dbReference>
<dbReference type="PANTHER" id="PTHR30461">
    <property type="entry name" value="DNA-INVERTASE FROM LAMBDOID PROPHAGE"/>
    <property type="match status" value="1"/>
</dbReference>
<keyword evidence="2" id="KW-0238">DNA-binding</keyword>
<dbReference type="SUPFAM" id="SSF53041">
    <property type="entry name" value="Resolvase-like"/>
    <property type="match status" value="1"/>
</dbReference>
<keyword evidence="9" id="KW-1185">Reference proteome</keyword>
<dbReference type="InterPro" id="IPR050639">
    <property type="entry name" value="SSR_resolvase"/>
</dbReference>
<evidence type="ECO:0000256" key="1">
    <source>
        <dbReference type="ARBA" id="ARBA00022908"/>
    </source>
</evidence>
<evidence type="ECO:0000259" key="7">
    <source>
        <dbReference type="PROSITE" id="PS51737"/>
    </source>
</evidence>
<feature type="domain" description="Recombinase" evidence="7">
    <location>
        <begin position="159"/>
        <end position="269"/>
    </location>
</feature>
<dbReference type="OrthoDB" id="9815006at2"/>
<dbReference type="InterPro" id="IPR025827">
    <property type="entry name" value="Zn_ribbon_recom_dom"/>
</dbReference>
<dbReference type="AlphaFoldDB" id="A0A4R0NEF4"/>
<evidence type="ECO:0000256" key="5">
    <source>
        <dbReference type="PROSITE-ProRule" id="PRU10137"/>
    </source>
</evidence>
<evidence type="ECO:0000256" key="2">
    <source>
        <dbReference type="ARBA" id="ARBA00023125"/>
    </source>
</evidence>
<dbReference type="InterPro" id="IPR011109">
    <property type="entry name" value="DNA_bind_recombinase_dom"/>
</dbReference>
<dbReference type="PROSITE" id="PS00397">
    <property type="entry name" value="RECOMBINASES_1"/>
    <property type="match status" value="1"/>
</dbReference>
<dbReference type="GO" id="GO:0015074">
    <property type="term" value="P:DNA integration"/>
    <property type="evidence" value="ECO:0007669"/>
    <property type="project" value="UniProtKB-KW"/>
</dbReference>
<dbReference type="Pfam" id="PF00239">
    <property type="entry name" value="Resolvase"/>
    <property type="match status" value="1"/>
</dbReference>
<dbReference type="PROSITE" id="PS51737">
    <property type="entry name" value="RECOMBINASE_DNA_BIND"/>
    <property type="match status" value="1"/>
</dbReference>
<feature type="active site" description="O-(5'-phospho-DNA)-serine intermediate" evidence="4 5">
    <location>
        <position position="11"/>
    </location>
</feature>
<dbReference type="Gene3D" id="3.40.50.1390">
    <property type="entry name" value="Resolvase, N-terminal catalytic domain"/>
    <property type="match status" value="1"/>
</dbReference>
<evidence type="ECO:0000259" key="6">
    <source>
        <dbReference type="PROSITE" id="PS51736"/>
    </source>
</evidence>
<dbReference type="PROSITE" id="PS51736">
    <property type="entry name" value="RECOMBINASES_3"/>
    <property type="match status" value="1"/>
</dbReference>
<proteinExistence type="predicted"/>
<feature type="domain" description="Resolvase/invertase-type recombinase catalytic" evidence="6">
    <location>
        <begin position="3"/>
        <end position="152"/>
    </location>
</feature>
<keyword evidence="1" id="KW-0229">DNA integration</keyword>
<protein>
    <submittedName>
        <fullName evidence="8">Recombinase family protein</fullName>
    </submittedName>
</protein>
<sequence>MHTATLYIRVSTDEQAQKGYSQQSQRERLEKFCFTNKIQILQVVYEDHSAKTFNRPEWSKLFLSLNRSRANRPDFILFSRWDRFSRNAADAYSMIERLKKMNIETKAIDQPLNLAIPENKIMLAIYLATSEVENDRRSLNVRQGMHKAKQEGRYMCHAPIGYINITLIDGKKCIIPKEPEATFIKNIFIELANGYHSTRFIYNEAIENGFKCSLNNFWLMIRNPIYYGKIVVPAYEQENRYLVNGLHEKLISEDVFKQVQQVLNNNAKPQRRTKTNNQLQLRGLLTCPLCFKNLTGSASKGRNTYYHYYHCTNGCKFRVRADSMDELVLKELKQLIPGEFYLSLFHMVLQRVYNKHFGEASNTQSQIFKSIERTFERLNKAKELLLTGEIDNDDYFAIKADCEYKINCIGTSLNNAAFMISKAEKIIAEAMHKFSNISLTYQQFETTYKRKIIDLLTDKRILCDDKNFHILFTDAVKFIYNLEHENSDTITEIQAISDSNSVEEFIYSKESEEIIKFESNNNRSIESRNAQNIIFFLESFVELVIHS</sequence>
<dbReference type="Proteomes" id="UP000291117">
    <property type="component" value="Unassembled WGS sequence"/>
</dbReference>
<comment type="caution">
    <text evidence="8">The sequence shown here is derived from an EMBL/GenBank/DDBJ whole genome shotgun (WGS) entry which is preliminary data.</text>
</comment>
<evidence type="ECO:0000313" key="8">
    <source>
        <dbReference type="EMBL" id="TCC98508.1"/>
    </source>
</evidence>
<dbReference type="InterPro" id="IPR036162">
    <property type="entry name" value="Resolvase-like_N_sf"/>
</dbReference>
<dbReference type="SMART" id="SM00857">
    <property type="entry name" value="Resolvase"/>
    <property type="match status" value="1"/>
</dbReference>
<name>A0A4R0NEF4_9SPHI</name>
<dbReference type="RefSeq" id="WP_131607491.1">
    <property type="nucleotide sequence ID" value="NZ_SJSM01000002.1"/>
</dbReference>
<evidence type="ECO:0000313" key="9">
    <source>
        <dbReference type="Proteomes" id="UP000291117"/>
    </source>
</evidence>
<dbReference type="GO" id="GO:0000150">
    <property type="term" value="F:DNA strand exchange activity"/>
    <property type="evidence" value="ECO:0007669"/>
    <property type="project" value="InterPro"/>
</dbReference>
<reference evidence="8 9" key="1">
    <citation type="submission" date="2019-02" db="EMBL/GenBank/DDBJ databases">
        <title>Pedobacter sp. RP-3-8 sp. nov., isolated from Arctic soil.</title>
        <authorList>
            <person name="Dahal R.H."/>
        </authorList>
    </citation>
    <scope>NUCLEOTIDE SEQUENCE [LARGE SCALE GENOMIC DNA]</scope>
    <source>
        <strain evidence="8 9">RP-3-8</strain>
    </source>
</reference>
<evidence type="ECO:0000256" key="3">
    <source>
        <dbReference type="ARBA" id="ARBA00023172"/>
    </source>
</evidence>
<dbReference type="Pfam" id="PF13408">
    <property type="entry name" value="Zn_ribbon_recom"/>
    <property type="match status" value="1"/>
</dbReference>
<dbReference type="InterPro" id="IPR006118">
    <property type="entry name" value="Recombinase_CS"/>
</dbReference>
<dbReference type="EMBL" id="SJSM01000002">
    <property type="protein sequence ID" value="TCC98508.1"/>
    <property type="molecule type" value="Genomic_DNA"/>
</dbReference>
<dbReference type="CDD" id="cd00338">
    <property type="entry name" value="Ser_Recombinase"/>
    <property type="match status" value="1"/>
</dbReference>
<dbReference type="Gene3D" id="3.90.1750.20">
    <property type="entry name" value="Putative Large Serine Recombinase, Chain B, Domain 2"/>
    <property type="match status" value="1"/>
</dbReference>
<dbReference type="InterPro" id="IPR006119">
    <property type="entry name" value="Resolv_N"/>
</dbReference>
<evidence type="ECO:0000256" key="4">
    <source>
        <dbReference type="PIRSR" id="PIRSR606118-50"/>
    </source>
</evidence>